<dbReference type="STRING" id="1851148.SMSP2_01404"/>
<dbReference type="Proteomes" id="UP000188181">
    <property type="component" value="Chromosome"/>
</dbReference>
<proteinExistence type="predicted"/>
<evidence type="ECO:0000313" key="4">
    <source>
        <dbReference type="EMBL" id="AQQ71040.1"/>
    </source>
</evidence>
<evidence type="ECO:0000256" key="2">
    <source>
        <dbReference type="SAM" id="SignalP"/>
    </source>
</evidence>
<feature type="domain" description="DUF6259" evidence="3">
    <location>
        <begin position="553"/>
        <end position="771"/>
    </location>
</feature>
<dbReference type="Pfam" id="PF19773">
    <property type="entry name" value="DUF6259"/>
    <property type="match status" value="1"/>
</dbReference>
<evidence type="ECO:0000256" key="1">
    <source>
        <dbReference type="SAM" id="MobiDB-lite"/>
    </source>
</evidence>
<sequence precursor="true">MSAKLKIYISVLCLLAAASAYCGSVWTLDSTDAQLWSARPTWLGTPSRDYTHNTVEGVRFTVNELLRGMKWVHYPAIEIDPEIPHYLKIVYKAHNIRVYQDYGFLVDSSGQNLATIELSDIIDDGCRHCEIIEMPPDARINTIAVQCQSDKSGAYMEIVSLSVFDSMPEKNVSDEVELSPGASDPLYSFVPFETNQTAASWLELAGYSQDFESAQVTVSGVPFNVSGNPLSVFATALEDTETLNVDINDSPGAVYVLMGARFTGEEWASIGYGDRNNIAQPDQMRLELVYSDGSVERCLPARVQSGIHRISKGLGVYYINTRPGGQVESIRFIDNIRNGQLAVFAVTSGPAMPEKSEPGRTSPQKSFDAASGPLNVSNDKLAISYDSGGQVYSIANKLTNTQWLSSACSIYQVEEVEGLPQAELTANALPSGQIGFTLKLTNNTSRKVRCNVKFPVISNINPGGDSTSLGYCFPLRSPIINNENTYIRGDYSGYVPFQFIDVFYPGSGGLYINTNDSENWAKNFWLDKLNEIEMGCEYVELELGADSELVLPQAIIGAHTGDWHSALEEYKETMHEWYSPAAPRKQWFREVFNFRQQFLHFGWPVETGAFNKETKELCLWEMVQADIEAFGGVDYLHLFDWGWTPSYEMYGDYAPWSYLGGHEQFRSEIQSLQNNDIPVGLYFQGYLTSLNSMISRSKGREFQILNADGFNIDAFGSRYKMCPLSKGWQDHLLCSVLNANDLLGINGVYLDSFGFGPSSYKCYNPLHHHPLPSNPARAEAVLTKIIRTSRLPRESVVYTESMPVDVGTQYQDGSFTTAIRQTRFQDSYGYLSIGRFILPEFKMFEILVVDRPIMDDFEGVKLVFYNGQGIWLMGGAGEWFSPELRVVIQKCHSILTQHSDAFTSDSPVPLVPTLDPELYCNFFPSEDKHVWTFFNSGFEHIRGEALEVEHIDGSTYYDLWNERPITPRIEGNKAFINLNIGPRDVGCIVRNF</sequence>
<feature type="signal peptide" evidence="2">
    <location>
        <begin position="1"/>
        <end position="22"/>
    </location>
</feature>
<dbReference type="EMBL" id="CP019646">
    <property type="protein sequence ID" value="AQQ71040.1"/>
    <property type="molecule type" value="Genomic_DNA"/>
</dbReference>
<protein>
    <recommendedName>
        <fullName evidence="3">DUF6259 domain-containing protein</fullName>
    </recommendedName>
</protein>
<accession>A0A1Q2MEE5</accession>
<feature type="region of interest" description="Disordered" evidence="1">
    <location>
        <begin position="350"/>
        <end position="372"/>
    </location>
</feature>
<dbReference type="KEGG" id="pbas:SMSP2_01404"/>
<dbReference type="RefSeq" id="WP_146683257.1">
    <property type="nucleotide sequence ID" value="NZ_CP019646.1"/>
</dbReference>
<gene>
    <name evidence="4" type="ORF">SMSP2_01404</name>
</gene>
<feature type="chain" id="PRO_5012885273" description="DUF6259 domain-containing protein" evidence="2">
    <location>
        <begin position="23"/>
        <end position="992"/>
    </location>
</feature>
<name>A0A1Q2MEE5_9BACT</name>
<keyword evidence="2" id="KW-0732">Signal</keyword>
<evidence type="ECO:0000313" key="5">
    <source>
        <dbReference type="Proteomes" id="UP000188181"/>
    </source>
</evidence>
<dbReference type="OrthoDB" id="1097392at2"/>
<evidence type="ECO:0000259" key="3">
    <source>
        <dbReference type="Pfam" id="PF19773"/>
    </source>
</evidence>
<keyword evidence="5" id="KW-1185">Reference proteome</keyword>
<organism evidence="4 5">
    <name type="scientific">Limihaloglobus sulfuriphilus</name>
    <dbReference type="NCBI Taxonomy" id="1851148"/>
    <lineage>
        <taxon>Bacteria</taxon>
        <taxon>Pseudomonadati</taxon>
        <taxon>Planctomycetota</taxon>
        <taxon>Phycisphaerae</taxon>
        <taxon>Sedimentisphaerales</taxon>
        <taxon>Sedimentisphaeraceae</taxon>
        <taxon>Limihaloglobus</taxon>
    </lineage>
</organism>
<reference evidence="5" key="1">
    <citation type="submission" date="2017-02" db="EMBL/GenBank/DDBJ databases">
        <title>Comparative genomics and description of representatives of a novel lineage of planctomycetes thriving in anoxic sediments.</title>
        <authorList>
            <person name="Spring S."/>
            <person name="Bunk B."/>
            <person name="Sproer C."/>
        </authorList>
    </citation>
    <scope>NUCLEOTIDE SEQUENCE [LARGE SCALE GENOMIC DNA]</scope>
    <source>
        <strain evidence="5">SM-Chi-D1</strain>
    </source>
</reference>
<dbReference type="InterPro" id="IPR046226">
    <property type="entry name" value="DUF6259"/>
</dbReference>
<dbReference type="AlphaFoldDB" id="A0A1Q2MEE5"/>